<accession>A0A9D4Z6X2</accession>
<name>A0A9D4Z6X2_ADICA</name>
<comment type="caution">
    <text evidence="1">The sequence shown here is derived from an EMBL/GenBank/DDBJ whole genome shotgun (WGS) entry which is preliminary data.</text>
</comment>
<proteinExistence type="predicted"/>
<reference evidence="1" key="1">
    <citation type="submission" date="2021-01" db="EMBL/GenBank/DDBJ databases">
        <title>Adiantum capillus-veneris genome.</title>
        <authorList>
            <person name="Fang Y."/>
            <person name="Liao Q."/>
        </authorList>
    </citation>
    <scope>NUCLEOTIDE SEQUENCE</scope>
    <source>
        <strain evidence="1">H3</strain>
        <tissue evidence="1">Leaf</tissue>
    </source>
</reference>
<gene>
    <name evidence="1" type="ORF">GOP47_0022231</name>
</gene>
<keyword evidence="2" id="KW-1185">Reference proteome</keyword>
<organism evidence="1 2">
    <name type="scientific">Adiantum capillus-veneris</name>
    <name type="common">Maidenhair fern</name>
    <dbReference type="NCBI Taxonomy" id="13818"/>
    <lineage>
        <taxon>Eukaryota</taxon>
        <taxon>Viridiplantae</taxon>
        <taxon>Streptophyta</taxon>
        <taxon>Embryophyta</taxon>
        <taxon>Tracheophyta</taxon>
        <taxon>Polypodiopsida</taxon>
        <taxon>Polypodiidae</taxon>
        <taxon>Polypodiales</taxon>
        <taxon>Pteridineae</taxon>
        <taxon>Pteridaceae</taxon>
        <taxon>Vittarioideae</taxon>
        <taxon>Adiantum</taxon>
    </lineage>
</organism>
<dbReference type="EMBL" id="JABFUD020000021">
    <property type="protein sequence ID" value="KAI5063684.1"/>
    <property type="molecule type" value="Genomic_DNA"/>
</dbReference>
<evidence type="ECO:0000313" key="1">
    <source>
        <dbReference type="EMBL" id="KAI5063684.1"/>
    </source>
</evidence>
<dbReference type="Proteomes" id="UP000886520">
    <property type="component" value="Chromosome 21"/>
</dbReference>
<sequence length="188" mass="20843">MNLRLYFSSRYCHSRGSWSTASTLSIYAPFLTGIQPAALRLLTPQHLECASAACNERAPCHHTEWHGVLPHQHVEWLQVLLCQHAECQPIPFRNTAGAVQATKHKHCMHSFTIAGPTPPDCDGRERTVSVLSLVKIAPHGSRPLPVANGSLFLRGKHTHYPFPTPYVTGYLLLFEVSLNHGSLSTIYG</sequence>
<dbReference type="AlphaFoldDB" id="A0A9D4Z6X2"/>
<protein>
    <submittedName>
        <fullName evidence="1">Uncharacterized protein</fullName>
    </submittedName>
</protein>
<evidence type="ECO:0000313" key="2">
    <source>
        <dbReference type="Proteomes" id="UP000886520"/>
    </source>
</evidence>